<evidence type="ECO:0000313" key="3">
    <source>
        <dbReference type="Proteomes" id="UP000694050"/>
    </source>
</evidence>
<comment type="caution">
    <text evidence="2">The sequence shown here is derived from an EMBL/GenBank/DDBJ whole genome shotgun (WGS) entry which is preliminary data.</text>
</comment>
<protein>
    <submittedName>
        <fullName evidence="2">Pestheic acid cluster transcriptional regulator 3</fullName>
    </submittedName>
</protein>
<dbReference type="Pfam" id="PF11951">
    <property type="entry name" value="Fungal_trans_2"/>
    <property type="match status" value="1"/>
</dbReference>
<organism evidence="2 3">
    <name type="scientific">Fusarium oxysporum f. sp. rapae</name>
    <dbReference type="NCBI Taxonomy" id="485398"/>
    <lineage>
        <taxon>Eukaryota</taxon>
        <taxon>Fungi</taxon>
        <taxon>Dikarya</taxon>
        <taxon>Ascomycota</taxon>
        <taxon>Pezizomycotina</taxon>
        <taxon>Sordariomycetes</taxon>
        <taxon>Hypocreomycetidae</taxon>
        <taxon>Hypocreales</taxon>
        <taxon>Nectriaceae</taxon>
        <taxon>Fusarium</taxon>
        <taxon>Fusarium oxysporum species complex</taxon>
    </lineage>
</organism>
<reference evidence="2" key="1">
    <citation type="submission" date="2021-04" db="EMBL/GenBank/DDBJ databases">
        <title>First draft genome resource for Brassicaceae pathogens Fusarium oxysporum f. sp. raphani and Fusarium oxysporum f. sp. rapae.</title>
        <authorList>
            <person name="Asai S."/>
        </authorList>
    </citation>
    <scope>NUCLEOTIDE SEQUENCE</scope>
    <source>
        <strain evidence="2">Tf1208</strain>
    </source>
</reference>
<dbReference type="InterPro" id="IPR021858">
    <property type="entry name" value="Fun_TF"/>
</dbReference>
<proteinExistence type="predicted"/>
<dbReference type="Proteomes" id="UP000694050">
    <property type="component" value="Unassembled WGS sequence"/>
</dbReference>
<name>A0A8J5NEF2_FUSOX</name>
<evidence type="ECO:0000256" key="1">
    <source>
        <dbReference type="ARBA" id="ARBA00023242"/>
    </source>
</evidence>
<keyword evidence="1" id="KW-0539">Nucleus</keyword>
<dbReference type="EMBL" id="JAELUQ010000019">
    <property type="protein sequence ID" value="KAG7402481.1"/>
    <property type="molecule type" value="Genomic_DNA"/>
</dbReference>
<evidence type="ECO:0000313" key="2">
    <source>
        <dbReference type="EMBL" id="KAG7402481.1"/>
    </source>
</evidence>
<accession>A0A8J5NEF2</accession>
<gene>
    <name evidence="2" type="primary">ptaR3-3</name>
    <name evidence="2" type="ORF">Forpe1208_v017186</name>
</gene>
<dbReference type="AlphaFoldDB" id="A0A8J5NEF2"/>
<sequence>MDGGYKQKQKAKLVKAQVIQGATSRRAKSFAIQVQSLQQEYGSSAIELHEAPDTATFARVAHPVNQKETDDFLTSLYLDTVFPHLFPLYRPATFAGGRTWLLKAILEQPAIYHTVISISAYYFTLLLSVRRKPDSAHTLRAASMGYSGIAHELLP</sequence>